<dbReference type="OrthoDB" id="3174977at2"/>
<evidence type="ECO:0000256" key="1">
    <source>
        <dbReference type="SAM" id="Phobius"/>
    </source>
</evidence>
<dbReference type="PANTHER" id="PTHR46825">
    <property type="entry name" value="D-ALANYL-D-ALANINE-CARBOXYPEPTIDASE/ENDOPEPTIDASE AMPH"/>
    <property type="match status" value="1"/>
</dbReference>
<dbReference type="InterPro" id="IPR001466">
    <property type="entry name" value="Beta-lactam-related"/>
</dbReference>
<keyword evidence="1" id="KW-0812">Transmembrane</keyword>
<keyword evidence="1" id="KW-0472">Membrane</keyword>
<feature type="transmembrane region" description="Helical" evidence="1">
    <location>
        <begin position="623"/>
        <end position="642"/>
    </location>
</feature>
<dbReference type="InterPro" id="IPR012338">
    <property type="entry name" value="Beta-lactam/transpept-like"/>
</dbReference>
<dbReference type="PANTHER" id="PTHR46825:SF9">
    <property type="entry name" value="BETA-LACTAMASE-RELATED DOMAIN-CONTAINING PROTEIN"/>
    <property type="match status" value="1"/>
</dbReference>
<keyword evidence="4" id="KW-1185">Reference proteome</keyword>
<reference evidence="4" key="1">
    <citation type="submission" date="2017-09" db="EMBL/GenBank/DDBJ databases">
        <authorList>
            <person name="Zhang Y."/>
            <person name="Huang X."/>
            <person name="Liu J."/>
            <person name="Lu L."/>
            <person name="Peng K."/>
        </authorList>
    </citation>
    <scope>NUCLEOTIDE SEQUENCE [LARGE SCALE GENOMIC DNA]</scope>
    <source>
        <strain evidence="4">S-XJ-1</strain>
    </source>
</reference>
<evidence type="ECO:0000313" key="4">
    <source>
        <dbReference type="Proteomes" id="UP000218810"/>
    </source>
</evidence>
<feature type="domain" description="Beta-lactamase-related" evidence="2">
    <location>
        <begin position="69"/>
        <end position="386"/>
    </location>
</feature>
<feature type="transmembrane region" description="Helical" evidence="1">
    <location>
        <begin position="555"/>
        <end position="578"/>
    </location>
</feature>
<feature type="transmembrane region" description="Helical" evidence="1">
    <location>
        <begin position="514"/>
        <end position="534"/>
    </location>
</feature>
<proteinExistence type="predicted"/>
<evidence type="ECO:0000259" key="2">
    <source>
        <dbReference type="Pfam" id="PF00144"/>
    </source>
</evidence>
<evidence type="ECO:0000313" key="3">
    <source>
        <dbReference type="EMBL" id="PAY21942.1"/>
    </source>
</evidence>
<dbReference type="Proteomes" id="UP000218810">
    <property type="component" value="Unassembled WGS sequence"/>
</dbReference>
<gene>
    <name evidence="3" type="ORF">CEY15_16010</name>
</gene>
<dbReference type="Gene3D" id="3.40.710.10">
    <property type="entry name" value="DD-peptidase/beta-lactamase superfamily"/>
    <property type="match status" value="1"/>
</dbReference>
<dbReference type="SUPFAM" id="SSF56601">
    <property type="entry name" value="beta-lactamase/transpeptidase-like"/>
    <property type="match status" value="1"/>
</dbReference>
<name>A0A2A2WL72_9ACTN</name>
<comment type="caution">
    <text evidence="3">The sequence shown here is derived from an EMBL/GenBank/DDBJ whole genome shotgun (WGS) entry which is preliminary data.</text>
</comment>
<dbReference type="AlphaFoldDB" id="A0A2A2WL72"/>
<dbReference type="EMBL" id="NTGA01000034">
    <property type="protein sequence ID" value="PAY21942.1"/>
    <property type="molecule type" value="Genomic_DNA"/>
</dbReference>
<sequence>MVDAPGLDIPDPTTVVSQKPTHPYWKVGRMRRSVQLSLVAALTLLSTPVTADARSESDSLHDRIEHIAHEVVGGSTAGMAVSVVDGSRIELLRAWGHADDDGERPLGPDSRLPVASVSKVVTSLTALTLHEEGTLDLDAPIERSSGVRLRDERATVDRTPLTGRHLLTHHGGLAESTLMPPSVDDGDLDRPLSDWLERHPPVPGHPAIGMHYSPLVGYALLGAAIENATGTDFDHAARRAVLDPVGADSATFEESTDPDDAVIVAATDGGFEATPWPRVPETPSASLRWSARDSAALLSALTVRDGALPERVVEEARTTSVRPHHGGGGHTQVFFEDHRRGVRVLEHPGANGVAWLAIVPEADVGVFVAVTSHETAAMEATDAVVDAVVDWTIDAGRAQPAPAAPAPAIIPGWLPSSRPAIPTGTFQERLFTGHGPEKALRSLLGQVRVTADGHDLLMKGRRLSPEGEGRWCDQAGCVAGRISDSGITVLERGDRGMLEQTLTPASTWDDQRTIVAALAAWGLVVLTIAIRAVWRLVRGIRGRAQGHSLAPGIAVSWAASTTATLVAVVMVPLGPLLWGSSSAATPHAAALWSLTALATTTVALALAWVITSVRRWRTVSTRHVVAAGMCAALALPMQIYLVDWGVTLPG</sequence>
<protein>
    <recommendedName>
        <fullName evidence="2">Beta-lactamase-related domain-containing protein</fullName>
    </recommendedName>
</protein>
<feature type="transmembrane region" description="Helical" evidence="1">
    <location>
        <begin position="590"/>
        <end position="611"/>
    </location>
</feature>
<dbReference type="InterPro" id="IPR050491">
    <property type="entry name" value="AmpC-like"/>
</dbReference>
<keyword evidence="1" id="KW-1133">Transmembrane helix</keyword>
<organism evidence="3 4">
    <name type="scientific">Dietzia natronolimnaea</name>
    <dbReference type="NCBI Taxonomy" id="161920"/>
    <lineage>
        <taxon>Bacteria</taxon>
        <taxon>Bacillati</taxon>
        <taxon>Actinomycetota</taxon>
        <taxon>Actinomycetes</taxon>
        <taxon>Mycobacteriales</taxon>
        <taxon>Dietziaceae</taxon>
        <taxon>Dietzia</taxon>
    </lineage>
</organism>
<dbReference type="Pfam" id="PF00144">
    <property type="entry name" value="Beta-lactamase"/>
    <property type="match status" value="1"/>
</dbReference>
<accession>A0A2A2WL72</accession>